<dbReference type="SUPFAM" id="SSF48403">
    <property type="entry name" value="Ankyrin repeat"/>
    <property type="match status" value="1"/>
</dbReference>
<dbReference type="SMART" id="SM00248">
    <property type="entry name" value="ANK"/>
    <property type="match status" value="4"/>
</dbReference>
<feature type="domain" description="NACHT" evidence="3">
    <location>
        <begin position="287"/>
        <end position="434"/>
    </location>
</feature>
<proteinExistence type="predicted"/>
<dbReference type="PROSITE" id="PS50837">
    <property type="entry name" value="NACHT"/>
    <property type="match status" value="1"/>
</dbReference>
<dbReference type="OrthoDB" id="7464126at2759"/>
<accession>A0A3D8QKP1</accession>
<keyword evidence="1" id="KW-0677">Repeat</keyword>
<dbReference type="AlphaFoldDB" id="A0A3D8QKP1"/>
<feature type="repeat" description="ANK" evidence="2">
    <location>
        <begin position="787"/>
        <end position="811"/>
    </location>
</feature>
<dbReference type="Gene3D" id="1.25.40.20">
    <property type="entry name" value="Ankyrin repeat-containing domain"/>
    <property type="match status" value="2"/>
</dbReference>
<keyword evidence="5" id="KW-1185">Reference proteome</keyword>
<dbReference type="Pfam" id="PF24883">
    <property type="entry name" value="NPHP3_N"/>
    <property type="match status" value="1"/>
</dbReference>
<sequence length="916" mass="103795">MSIASRPIDPKEALDPWEIAKTRFLEGLDENERTLFNEATIENLYYGASNVERKDKKESRTRRILGTLQPLLSAVEDYGKALDTYANIAPTYLAPIWGSIRVVLAIASSFERFYGRMVDMFGRIGDILPRFRDFQKIFDVQKYQRFNQALAAAYLDIIVLCTEFRTLLQDQKKSTVKRLFQPVSPALNSHLQEAIVRFRNHRKKVEKEAELCHMIEEKEARDLVLRNTEAAKARERESRQKRLISQISTIDYQYKHRRMQKVRHPGTGAWFITLPAFKEWLDSNSSSVLCCHGIPGSGKSVLVSSIIDYLVSSKTPKASTVFYYCNHTDKRTLDPLNIFKSLTQQLLQSLGDLPESLLSFIEETFPHDSYVPDLDEIFRLLLAVIHQCSSTTIIIDGIDEVAEDKKALILSQLKNIVRDGRPNLLKLLISGREDNTDALQIREIPGMKIRITADTIAGDIGNYVRSAVRELIRIGDLKVGDSVLEDEIILALTAGAKGMFLWVKFQLDELCAAQTDNTIRKVLRNLPRDLGETYERLLMRIQGEEIRQFIHRMFEWIIFAKRPLVAEELREAIAFTPDDTQWDAGKIPNDLLRLVRISGHLFMVDEETGVVQLAHYTVQQYLLDPKRALRSGFALNLEDGDCNIGRICVAYLSFSDFETQITRHIDTITPGFAAMERAMASQSLMPNYNPGSKVVKAVKHLRGRKPKPLNIEFTRYIPKSNPPTVDLIQKYCLLSYVANNWLYHTVSLNTSNDPTMAKFTKLVLSKKLLFDFRPWGQVDVESKDSLIGQTPLSWAVQNGHQAVVKLLLETGEVDVESKDGLYGQTPLSWAARNGHEAVVKLLLETGEVDVESKDGLNGQTPLWWAARNGHEAVVKLLLETGQVDVESKDSLNGQTPLSLAAQNRHEAVVKLLLETG</sequence>
<dbReference type="InterPro" id="IPR027417">
    <property type="entry name" value="P-loop_NTPase"/>
</dbReference>
<dbReference type="Pfam" id="PF22939">
    <property type="entry name" value="WHD_GPIID"/>
    <property type="match status" value="1"/>
</dbReference>
<evidence type="ECO:0000313" key="5">
    <source>
        <dbReference type="Proteomes" id="UP000256645"/>
    </source>
</evidence>
<dbReference type="InterPro" id="IPR056125">
    <property type="entry name" value="DUF7708"/>
</dbReference>
<dbReference type="PROSITE" id="PS50088">
    <property type="entry name" value="ANK_REPEAT"/>
    <property type="match status" value="4"/>
</dbReference>
<feature type="repeat" description="ANK" evidence="2">
    <location>
        <begin position="892"/>
        <end position="916"/>
    </location>
</feature>
<gene>
    <name evidence="4" type="ORF">BP6252_11829</name>
</gene>
<feature type="repeat" description="ANK" evidence="2">
    <location>
        <begin position="857"/>
        <end position="881"/>
    </location>
</feature>
<dbReference type="Pfam" id="PF24809">
    <property type="entry name" value="DUF7708"/>
    <property type="match status" value="1"/>
</dbReference>
<dbReference type="Pfam" id="PF12796">
    <property type="entry name" value="Ank_2"/>
    <property type="match status" value="1"/>
</dbReference>
<reference evidence="4 5" key="1">
    <citation type="journal article" date="2018" name="IMA Fungus">
        <title>IMA Genome-F 9: Draft genome sequence of Annulohypoxylon stygium, Aspergillus mulundensis, Berkeleyomyces basicola (syn. Thielaviopsis basicola), Ceratocystis smalleyi, two Cercospora beticola strains, Coleophoma cylindrospora, Fusarium fracticaudum, Phialophora cf. hyalina, and Morchella septimelata.</title>
        <authorList>
            <person name="Wingfield B.D."/>
            <person name="Bills G.F."/>
            <person name="Dong Y."/>
            <person name="Huang W."/>
            <person name="Nel W.J."/>
            <person name="Swalarsk-Parry B.S."/>
            <person name="Vaghefi N."/>
            <person name="Wilken P.M."/>
            <person name="An Z."/>
            <person name="de Beer Z.W."/>
            <person name="De Vos L."/>
            <person name="Chen L."/>
            <person name="Duong T.A."/>
            <person name="Gao Y."/>
            <person name="Hammerbacher A."/>
            <person name="Kikkert J.R."/>
            <person name="Li Y."/>
            <person name="Li H."/>
            <person name="Li K."/>
            <person name="Li Q."/>
            <person name="Liu X."/>
            <person name="Ma X."/>
            <person name="Naidoo K."/>
            <person name="Pethybridge S.J."/>
            <person name="Sun J."/>
            <person name="Steenkamp E.T."/>
            <person name="van der Nest M.A."/>
            <person name="van Wyk S."/>
            <person name="Wingfield M.J."/>
            <person name="Xiong C."/>
            <person name="Yue Q."/>
            <person name="Zhang X."/>
        </authorList>
    </citation>
    <scope>NUCLEOTIDE SEQUENCE [LARGE SCALE GENOMIC DNA]</scope>
    <source>
        <strain evidence="4 5">BP6252</strain>
    </source>
</reference>
<evidence type="ECO:0000256" key="1">
    <source>
        <dbReference type="ARBA" id="ARBA00022737"/>
    </source>
</evidence>
<dbReference type="PANTHER" id="PTHR10039">
    <property type="entry name" value="AMELOGENIN"/>
    <property type="match status" value="1"/>
</dbReference>
<comment type="caution">
    <text evidence="4">The sequence shown here is derived from an EMBL/GenBank/DDBJ whole genome shotgun (WGS) entry which is preliminary data.</text>
</comment>
<evidence type="ECO:0000313" key="4">
    <source>
        <dbReference type="EMBL" id="RDW62396.1"/>
    </source>
</evidence>
<name>A0A3D8QKP1_9HELO</name>
<keyword evidence="2" id="KW-0040">ANK repeat</keyword>
<feature type="repeat" description="ANK" evidence="2">
    <location>
        <begin position="822"/>
        <end position="846"/>
    </location>
</feature>
<dbReference type="InterPro" id="IPR036770">
    <property type="entry name" value="Ankyrin_rpt-contain_sf"/>
</dbReference>
<dbReference type="InterPro" id="IPR054471">
    <property type="entry name" value="GPIID_WHD"/>
</dbReference>
<organism evidence="4 5">
    <name type="scientific">Coleophoma cylindrospora</name>
    <dbReference type="NCBI Taxonomy" id="1849047"/>
    <lineage>
        <taxon>Eukaryota</taxon>
        <taxon>Fungi</taxon>
        <taxon>Dikarya</taxon>
        <taxon>Ascomycota</taxon>
        <taxon>Pezizomycotina</taxon>
        <taxon>Leotiomycetes</taxon>
        <taxon>Helotiales</taxon>
        <taxon>Dermateaceae</taxon>
        <taxon>Coleophoma</taxon>
    </lineage>
</organism>
<dbReference type="SUPFAM" id="SSF52540">
    <property type="entry name" value="P-loop containing nucleoside triphosphate hydrolases"/>
    <property type="match status" value="1"/>
</dbReference>
<dbReference type="InterPro" id="IPR007111">
    <property type="entry name" value="NACHT_NTPase"/>
</dbReference>
<dbReference type="EMBL" id="PDLM01000014">
    <property type="protein sequence ID" value="RDW62396.1"/>
    <property type="molecule type" value="Genomic_DNA"/>
</dbReference>
<dbReference type="Pfam" id="PF00023">
    <property type="entry name" value="Ank"/>
    <property type="match status" value="2"/>
</dbReference>
<dbReference type="Gene3D" id="3.40.50.300">
    <property type="entry name" value="P-loop containing nucleotide triphosphate hydrolases"/>
    <property type="match status" value="1"/>
</dbReference>
<dbReference type="Proteomes" id="UP000256645">
    <property type="component" value="Unassembled WGS sequence"/>
</dbReference>
<dbReference type="InterPro" id="IPR056884">
    <property type="entry name" value="NPHP3-like_N"/>
</dbReference>
<dbReference type="PROSITE" id="PS50297">
    <property type="entry name" value="ANK_REP_REGION"/>
    <property type="match status" value="4"/>
</dbReference>
<protein>
    <recommendedName>
        <fullName evidence="3">NACHT domain-containing protein</fullName>
    </recommendedName>
</protein>
<dbReference type="InterPro" id="IPR002110">
    <property type="entry name" value="Ankyrin_rpt"/>
</dbReference>
<dbReference type="STRING" id="1849047.A0A3D8QKP1"/>
<dbReference type="PANTHER" id="PTHR10039:SF14">
    <property type="entry name" value="NACHT DOMAIN-CONTAINING PROTEIN"/>
    <property type="match status" value="1"/>
</dbReference>
<evidence type="ECO:0000256" key="2">
    <source>
        <dbReference type="PROSITE-ProRule" id="PRU00023"/>
    </source>
</evidence>
<evidence type="ECO:0000259" key="3">
    <source>
        <dbReference type="PROSITE" id="PS50837"/>
    </source>
</evidence>